<feature type="domain" description="PD-(D/E)XK endonuclease-like" evidence="1">
    <location>
        <begin position="664"/>
        <end position="986"/>
    </location>
</feature>
<evidence type="ECO:0000259" key="1">
    <source>
        <dbReference type="Pfam" id="PF12705"/>
    </source>
</evidence>
<dbReference type="Proteomes" id="UP000297872">
    <property type="component" value="Unassembled WGS sequence"/>
</dbReference>
<gene>
    <name evidence="2" type="ORF">EXN75_16015</name>
</gene>
<dbReference type="GeneID" id="302996767"/>
<dbReference type="SUPFAM" id="SSF52540">
    <property type="entry name" value="P-loop containing nucleoside triphosphate hydrolases"/>
    <property type="match status" value="1"/>
</dbReference>
<dbReference type="InterPro" id="IPR011604">
    <property type="entry name" value="PDDEXK-like_dom_sf"/>
</dbReference>
<organism evidence="2 3">
    <name type="scientific">Segatella hominis</name>
    <dbReference type="NCBI Taxonomy" id="2518605"/>
    <lineage>
        <taxon>Bacteria</taxon>
        <taxon>Pseudomonadati</taxon>
        <taxon>Bacteroidota</taxon>
        <taxon>Bacteroidia</taxon>
        <taxon>Bacteroidales</taxon>
        <taxon>Prevotellaceae</taxon>
        <taxon>Segatella</taxon>
    </lineage>
</organism>
<dbReference type="OrthoDB" id="9762792at2"/>
<evidence type="ECO:0000313" key="2">
    <source>
        <dbReference type="EMBL" id="TFH70889.1"/>
    </source>
</evidence>
<sequence>MKSFLKYVAEDIIRDYGTDLSRIMVVFPNKRASLFLNEELMKIVQKPFWSPNYMTISDMFLQNTSLQLADPIKLICDLHKSFVKCTGVDETLDHFYGWGQLLLADFDDLDKNLGDARKIFINIADLHELDDDSYLDEDKRRILKKFFGNFKDTQNTELKRRFMALWNHLYDIYTDFNQRLASQGLAYEGALYRHVIEADTLNLRYDTYLFVGFNMMQQVETALYRRIKQDASCHFYWDYDKYYVGQNKNEAGVYINQYLKLFGNKLSEPSLQNGIYNNLNSQKKITYINAATENIQARYVNDWLMEKVEDEHGKLVPRYQTGRKTAIVLADENLLSTVIHSLPTEIDSHVNITLGYPLKQTPFFSLIMQLINLQTIGSVKGSTAFRLHDVVKALRHPYAKYISSNYQDLLHKIEEQKLYFLDRDVLCAEEDEGMNMMFADLEASENRCLALVGYLVNILRLIGSHANDGEDSLFQESLFRTYTLINRLKCLVESGDLDIDIMTLQRLIQQLFQNTNVPFHGEPVIGVQIMGVLETRNLDFDHILVLSCNEGNLPKGVNDSSFIPYSIRKAHGLTTIDNKVAIFAYYFYRLIQRAQDVTLCYNSSTDEGHTGEMSRFMLQLLVESKHVISRKTIVSGQNVETHKAEVIVKTPQMMEILDKPRLITPTFLNTYLRCAKSFYYKYILSIREPEELEDEMDNRMFGNIFHRAAQLFYLKFASSSDIKIGTDGEKSLIRPIVINKGDIQNAIKDESLLYRLVDQAFKEELFKIKDQKKSPQYNGLQLINREVITNYLKQLLYIDIKLAPFTIKGLEIKVEKTFEFSTPSGTKNLRLGGFIDRLDEVSASESSDNSILGERIRVIDYKTGRIPSSLPKVVESLFDPNELDKHTDYYLQAMLYSYIVKQSKKLNPANESVSPGLLFIQQSGASGYEPTLKFGKEYISDVSPYKEKFFAGLNHLISDIFDPNSQFAPTEKKERCELCPYKTLCK</sequence>
<accession>A0A4Y8UTA8</accession>
<reference evidence="2 3" key="1">
    <citation type="submission" date="2019-02" db="EMBL/GenBank/DDBJ databases">
        <title>Draft Genome Sequence of the Prevotella sp. BCRC 81118, Isolated from Human Feces.</title>
        <authorList>
            <person name="Huang C.-H."/>
        </authorList>
    </citation>
    <scope>NUCLEOTIDE SEQUENCE [LARGE SCALE GENOMIC DNA]</scope>
    <source>
        <strain evidence="2 3">BCRC 81118</strain>
    </source>
</reference>
<dbReference type="Gene3D" id="3.90.320.10">
    <property type="match status" value="1"/>
</dbReference>
<name>A0A4Y8UTA8_9BACT</name>
<dbReference type="RefSeq" id="WP_134844585.1">
    <property type="nucleotide sequence ID" value="NZ_SGVY01000073.1"/>
</dbReference>
<dbReference type="EMBL" id="SGVY01000073">
    <property type="protein sequence ID" value="TFH70889.1"/>
    <property type="molecule type" value="Genomic_DNA"/>
</dbReference>
<dbReference type="InterPro" id="IPR038726">
    <property type="entry name" value="PDDEXK_AddAB-type"/>
</dbReference>
<dbReference type="AlphaFoldDB" id="A0A4Y8UTA8"/>
<proteinExistence type="predicted"/>
<evidence type="ECO:0000313" key="3">
    <source>
        <dbReference type="Proteomes" id="UP000297872"/>
    </source>
</evidence>
<keyword evidence="3" id="KW-1185">Reference proteome</keyword>
<dbReference type="Pfam" id="PF12705">
    <property type="entry name" value="PDDEXK_1"/>
    <property type="match status" value="1"/>
</dbReference>
<dbReference type="InterPro" id="IPR027417">
    <property type="entry name" value="P-loop_NTPase"/>
</dbReference>
<comment type="caution">
    <text evidence="2">The sequence shown here is derived from an EMBL/GenBank/DDBJ whole genome shotgun (WGS) entry which is preliminary data.</text>
</comment>
<protein>
    <submittedName>
        <fullName evidence="2">PD-(D/E)XK nuclease family protein</fullName>
    </submittedName>
</protein>